<reference evidence="4" key="1">
    <citation type="journal article" date="2019" name="Int. J. Syst. Evol. Microbiol.">
        <title>The Global Catalogue of Microorganisms (GCM) 10K type strain sequencing project: providing services to taxonomists for standard genome sequencing and annotation.</title>
        <authorList>
            <consortium name="The Broad Institute Genomics Platform"/>
            <consortium name="The Broad Institute Genome Sequencing Center for Infectious Disease"/>
            <person name="Wu L."/>
            <person name="Ma J."/>
        </authorList>
    </citation>
    <scope>NUCLEOTIDE SEQUENCE [LARGE SCALE GENOMIC DNA]</scope>
    <source>
        <strain evidence="4">CCUG 59129</strain>
    </source>
</reference>
<sequence length="285" mass="33312">MRIDAHQHYWTMKRNDYGWITPELPVLYRDYLPEHFAQHLQNHGLDGSIVVQAAPTIEETDYLLQLAEGDDTVLGVVGWLDLFDPNHRLHYERFRRHPKFVGFRIMIQDMPDTARLMDPTFVEALRQYEAEDVPVDLLVVSRQLSDVVELLKLTPRLRAVIDHIAKPRMKEAEREPWLTHMTALSRMPNVYCKLSGMVTEADHSRWRKEDILPYIGQVLELFGSERVMFGSDWPVCLLAAEYDEVMDVLLSGLPDYWGEEERARLFGLNAQQFYKLEQGRCNNGR</sequence>
<dbReference type="EMBL" id="JBHTJZ010000024">
    <property type="protein sequence ID" value="MFD0960805.1"/>
    <property type="molecule type" value="Genomic_DNA"/>
</dbReference>
<dbReference type="SUPFAM" id="SSF51556">
    <property type="entry name" value="Metallo-dependent hydrolases"/>
    <property type="match status" value="1"/>
</dbReference>
<evidence type="ECO:0000313" key="4">
    <source>
        <dbReference type="Proteomes" id="UP001596989"/>
    </source>
</evidence>
<dbReference type="InterPro" id="IPR006680">
    <property type="entry name" value="Amidohydro-rel"/>
</dbReference>
<dbReference type="RefSeq" id="WP_377565609.1">
    <property type="nucleotide sequence ID" value="NZ_JBHTJZ010000024.1"/>
</dbReference>
<feature type="domain" description="Amidohydrolase-related" evidence="2">
    <location>
        <begin position="3"/>
        <end position="276"/>
    </location>
</feature>
<organism evidence="3 4">
    <name type="scientific">Paenibacillus chungangensis</name>
    <dbReference type="NCBI Taxonomy" id="696535"/>
    <lineage>
        <taxon>Bacteria</taxon>
        <taxon>Bacillati</taxon>
        <taxon>Bacillota</taxon>
        <taxon>Bacilli</taxon>
        <taxon>Bacillales</taxon>
        <taxon>Paenibacillaceae</taxon>
        <taxon>Paenibacillus</taxon>
    </lineage>
</organism>
<dbReference type="Pfam" id="PF04909">
    <property type="entry name" value="Amidohydro_2"/>
    <property type="match status" value="1"/>
</dbReference>
<dbReference type="Gene3D" id="3.20.20.140">
    <property type="entry name" value="Metal-dependent hydrolases"/>
    <property type="match status" value="1"/>
</dbReference>
<comment type="similarity">
    <text evidence="1">Belongs to the metallo-dependent hydrolases superfamily.</text>
</comment>
<name>A0ABW3HTJ2_9BACL</name>
<dbReference type="Proteomes" id="UP001596989">
    <property type="component" value="Unassembled WGS sequence"/>
</dbReference>
<protein>
    <submittedName>
        <fullName evidence="3">Amidohydrolase family protein</fullName>
    </submittedName>
</protein>
<keyword evidence="4" id="KW-1185">Reference proteome</keyword>
<dbReference type="PANTHER" id="PTHR43569">
    <property type="entry name" value="AMIDOHYDROLASE"/>
    <property type="match status" value="1"/>
</dbReference>
<evidence type="ECO:0000256" key="1">
    <source>
        <dbReference type="ARBA" id="ARBA00038310"/>
    </source>
</evidence>
<proteinExistence type="inferred from homology"/>
<gene>
    <name evidence="3" type="ORF">ACFQ2I_15550</name>
</gene>
<comment type="caution">
    <text evidence="3">The sequence shown here is derived from an EMBL/GenBank/DDBJ whole genome shotgun (WGS) entry which is preliminary data.</text>
</comment>
<dbReference type="InterPro" id="IPR052350">
    <property type="entry name" value="Metallo-dep_Lactonases"/>
</dbReference>
<dbReference type="InterPro" id="IPR032466">
    <property type="entry name" value="Metal_Hydrolase"/>
</dbReference>
<accession>A0ABW3HTJ2</accession>
<evidence type="ECO:0000313" key="3">
    <source>
        <dbReference type="EMBL" id="MFD0960805.1"/>
    </source>
</evidence>
<dbReference type="PANTHER" id="PTHR43569:SF2">
    <property type="entry name" value="AMIDOHYDROLASE-RELATED DOMAIN-CONTAINING PROTEIN"/>
    <property type="match status" value="1"/>
</dbReference>
<evidence type="ECO:0000259" key="2">
    <source>
        <dbReference type="Pfam" id="PF04909"/>
    </source>
</evidence>